<dbReference type="Proteomes" id="UP001152795">
    <property type="component" value="Unassembled WGS sequence"/>
</dbReference>
<dbReference type="OrthoDB" id="10069551at2759"/>
<evidence type="ECO:0000313" key="1">
    <source>
        <dbReference type="EMBL" id="CAB4003137.1"/>
    </source>
</evidence>
<proteinExistence type="predicted"/>
<comment type="caution">
    <text evidence="1">The sequence shown here is derived from an EMBL/GenBank/DDBJ whole genome shotgun (WGS) entry which is preliminary data.</text>
</comment>
<keyword evidence="2" id="KW-1185">Reference proteome</keyword>
<dbReference type="EMBL" id="CACRXK020004549">
    <property type="protein sequence ID" value="CAB4003137.1"/>
    <property type="molecule type" value="Genomic_DNA"/>
</dbReference>
<reference evidence="1" key="1">
    <citation type="submission" date="2020-04" db="EMBL/GenBank/DDBJ databases">
        <authorList>
            <person name="Alioto T."/>
            <person name="Alioto T."/>
            <person name="Gomez Garrido J."/>
        </authorList>
    </citation>
    <scope>NUCLEOTIDE SEQUENCE</scope>
    <source>
        <strain evidence="1">A484AB</strain>
    </source>
</reference>
<accession>A0A6S7HHV8</accession>
<organism evidence="1 2">
    <name type="scientific">Paramuricea clavata</name>
    <name type="common">Red gorgonian</name>
    <name type="synonym">Violescent sea-whip</name>
    <dbReference type="NCBI Taxonomy" id="317549"/>
    <lineage>
        <taxon>Eukaryota</taxon>
        <taxon>Metazoa</taxon>
        <taxon>Cnidaria</taxon>
        <taxon>Anthozoa</taxon>
        <taxon>Octocorallia</taxon>
        <taxon>Malacalcyonacea</taxon>
        <taxon>Plexauridae</taxon>
        <taxon>Paramuricea</taxon>
    </lineage>
</organism>
<dbReference type="AlphaFoldDB" id="A0A6S7HHV8"/>
<evidence type="ECO:0000313" key="2">
    <source>
        <dbReference type="Proteomes" id="UP001152795"/>
    </source>
</evidence>
<name>A0A6S7HHV8_PARCT</name>
<sequence>MYQQACAEYARSLETAKVNYYTTKVQGCNKKQSFNFVDEMLNVKTTPILPKHESTEDLVEQFSAHFESRILILRRELSELRSNVTVDRAEKCRSSLTHFERVSMSTVQDIIMVSKPKSCQLDPIPTWLLKSCIDVLLCNVIYVL</sequence>
<protein>
    <submittedName>
        <fullName evidence="1">Uncharacterized protein</fullName>
    </submittedName>
</protein>
<gene>
    <name evidence="1" type="ORF">PACLA_8A073819</name>
</gene>